<proteinExistence type="predicted"/>
<keyword evidence="3" id="KW-1185">Reference proteome</keyword>
<accession>A0AAD6ZRS6</accession>
<name>A0AAD6ZRS6_9AGAR</name>
<comment type="caution">
    <text evidence="2">The sequence shown here is derived from an EMBL/GenBank/DDBJ whole genome shotgun (WGS) entry which is preliminary data.</text>
</comment>
<reference evidence="2" key="1">
    <citation type="submission" date="2023-03" db="EMBL/GenBank/DDBJ databases">
        <title>Massive genome expansion in bonnet fungi (Mycena s.s.) driven by repeated elements and novel gene families across ecological guilds.</title>
        <authorList>
            <consortium name="Lawrence Berkeley National Laboratory"/>
            <person name="Harder C.B."/>
            <person name="Miyauchi S."/>
            <person name="Viragh M."/>
            <person name="Kuo A."/>
            <person name="Thoen E."/>
            <person name="Andreopoulos B."/>
            <person name="Lu D."/>
            <person name="Skrede I."/>
            <person name="Drula E."/>
            <person name="Henrissat B."/>
            <person name="Morin E."/>
            <person name="Kohler A."/>
            <person name="Barry K."/>
            <person name="LaButti K."/>
            <person name="Morin E."/>
            <person name="Salamov A."/>
            <person name="Lipzen A."/>
            <person name="Mereny Z."/>
            <person name="Hegedus B."/>
            <person name="Baldrian P."/>
            <person name="Stursova M."/>
            <person name="Weitz H."/>
            <person name="Taylor A."/>
            <person name="Grigoriev I.V."/>
            <person name="Nagy L.G."/>
            <person name="Martin F."/>
            <person name="Kauserud H."/>
        </authorList>
    </citation>
    <scope>NUCLEOTIDE SEQUENCE</scope>
    <source>
        <strain evidence="2">CBHHK002</strain>
    </source>
</reference>
<sequence length="216" mass="25078">MASGTHFGGLRSHSKPIWSREIYKCFGLRLLKISLRLNVDYANSDSSHRDFQNIGVEAEKRLFLGLENRVRTEEEVEPNLSPWGQSRPQARDHGIRHAFRRVEEPLKTDLESRNLQMLWISLRLNVDYANSDNSHRDFQNIGVEAEKRLFLGLENRVRTEEEAEPNLSPWGQSLSRPQARDHGIRHAFRRVEKPLKTDLESRNLQMLWVLTGAKAS</sequence>
<dbReference type="Proteomes" id="UP001218218">
    <property type="component" value="Unassembled WGS sequence"/>
</dbReference>
<dbReference type="AlphaFoldDB" id="A0AAD6ZRS6"/>
<evidence type="ECO:0000313" key="3">
    <source>
        <dbReference type="Proteomes" id="UP001218218"/>
    </source>
</evidence>
<gene>
    <name evidence="2" type="ORF">DFH08DRAFT_939348</name>
</gene>
<evidence type="ECO:0000313" key="2">
    <source>
        <dbReference type="EMBL" id="KAJ7336325.1"/>
    </source>
</evidence>
<feature type="region of interest" description="Disordered" evidence="1">
    <location>
        <begin position="161"/>
        <end position="181"/>
    </location>
</feature>
<evidence type="ECO:0000256" key="1">
    <source>
        <dbReference type="SAM" id="MobiDB-lite"/>
    </source>
</evidence>
<organism evidence="2 3">
    <name type="scientific">Mycena albidolilacea</name>
    <dbReference type="NCBI Taxonomy" id="1033008"/>
    <lineage>
        <taxon>Eukaryota</taxon>
        <taxon>Fungi</taxon>
        <taxon>Dikarya</taxon>
        <taxon>Basidiomycota</taxon>
        <taxon>Agaricomycotina</taxon>
        <taxon>Agaricomycetes</taxon>
        <taxon>Agaricomycetidae</taxon>
        <taxon>Agaricales</taxon>
        <taxon>Marasmiineae</taxon>
        <taxon>Mycenaceae</taxon>
        <taxon>Mycena</taxon>
    </lineage>
</organism>
<dbReference type="EMBL" id="JARIHO010000031">
    <property type="protein sequence ID" value="KAJ7336325.1"/>
    <property type="molecule type" value="Genomic_DNA"/>
</dbReference>
<protein>
    <submittedName>
        <fullName evidence="2">Uncharacterized protein</fullName>
    </submittedName>
</protein>